<dbReference type="SUPFAM" id="SSF54695">
    <property type="entry name" value="POZ domain"/>
    <property type="match status" value="1"/>
</dbReference>
<proteinExistence type="predicted"/>
<evidence type="ECO:0000259" key="1">
    <source>
        <dbReference type="PROSITE" id="PS50097"/>
    </source>
</evidence>
<dbReference type="InterPro" id="IPR000210">
    <property type="entry name" value="BTB/POZ_dom"/>
</dbReference>
<dbReference type="InterPro" id="IPR011333">
    <property type="entry name" value="SKP1/BTB/POZ_sf"/>
</dbReference>
<dbReference type="PROSITE" id="PS50097">
    <property type="entry name" value="BTB"/>
    <property type="match status" value="1"/>
</dbReference>
<organism evidence="2 3">
    <name type="scientific">Plenodomus tracheiphilus IPT5</name>
    <dbReference type="NCBI Taxonomy" id="1408161"/>
    <lineage>
        <taxon>Eukaryota</taxon>
        <taxon>Fungi</taxon>
        <taxon>Dikarya</taxon>
        <taxon>Ascomycota</taxon>
        <taxon>Pezizomycotina</taxon>
        <taxon>Dothideomycetes</taxon>
        <taxon>Pleosporomycetidae</taxon>
        <taxon>Pleosporales</taxon>
        <taxon>Pleosporineae</taxon>
        <taxon>Leptosphaeriaceae</taxon>
        <taxon>Plenodomus</taxon>
    </lineage>
</organism>
<sequence length="97" mass="10922">MANKIALCPFQDVIQSKLFTFYVGEEKQAFTVHSKAIAATSPYFEALINNNMAESQRLYTNYACGRHGGVRAIVTLADYAYNHGEDRKENWKLISGN</sequence>
<reference evidence="2" key="1">
    <citation type="submission" date="2020-01" db="EMBL/GenBank/DDBJ databases">
        <authorList>
            <consortium name="DOE Joint Genome Institute"/>
            <person name="Haridas S."/>
            <person name="Albert R."/>
            <person name="Binder M."/>
            <person name="Bloem J."/>
            <person name="Labutti K."/>
            <person name="Salamov A."/>
            <person name="Andreopoulos B."/>
            <person name="Baker S.E."/>
            <person name="Barry K."/>
            <person name="Bills G."/>
            <person name="Bluhm B.H."/>
            <person name="Cannon C."/>
            <person name="Castanera R."/>
            <person name="Culley D.E."/>
            <person name="Daum C."/>
            <person name="Ezra D."/>
            <person name="Gonzalez J.B."/>
            <person name="Henrissat B."/>
            <person name="Kuo A."/>
            <person name="Liang C."/>
            <person name="Lipzen A."/>
            <person name="Lutzoni F."/>
            <person name="Magnuson J."/>
            <person name="Mondo S."/>
            <person name="Nolan M."/>
            <person name="Ohm R."/>
            <person name="Pangilinan J."/>
            <person name="Park H.-J."/>
            <person name="Ramirez L."/>
            <person name="Alfaro M."/>
            <person name="Sun H."/>
            <person name="Tritt A."/>
            <person name="Yoshinaga Y."/>
            <person name="Zwiers L.-H."/>
            <person name="Turgeon B.G."/>
            <person name="Goodwin S.B."/>
            <person name="Spatafora J.W."/>
            <person name="Crous P.W."/>
            <person name="Grigoriev I.V."/>
        </authorList>
    </citation>
    <scope>NUCLEOTIDE SEQUENCE</scope>
    <source>
        <strain evidence="2">IPT5</strain>
    </source>
</reference>
<protein>
    <recommendedName>
        <fullName evidence="1">BTB domain-containing protein</fullName>
    </recommendedName>
</protein>
<keyword evidence="3" id="KW-1185">Reference proteome</keyword>
<evidence type="ECO:0000313" key="2">
    <source>
        <dbReference type="EMBL" id="KAF2856713.1"/>
    </source>
</evidence>
<gene>
    <name evidence="2" type="ORF">T440DRAFT_512720</name>
</gene>
<accession>A0A6A7BMV8</accession>
<dbReference type="Pfam" id="PF00651">
    <property type="entry name" value="BTB"/>
    <property type="match status" value="1"/>
</dbReference>
<dbReference type="Proteomes" id="UP000799423">
    <property type="component" value="Unassembled WGS sequence"/>
</dbReference>
<evidence type="ECO:0000313" key="3">
    <source>
        <dbReference type="Proteomes" id="UP000799423"/>
    </source>
</evidence>
<dbReference type="EMBL" id="MU006288">
    <property type="protein sequence ID" value="KAF2856713.1"/>
    <property type="molecule type" value="Genomic_DNA"/>
</dbReference>
<dbReference type="AlphaFoldDB" id="A0A6A7BMV8"/>
<feature type="domain" description="BTB" evidence="1">
    <location>
        <begin position="17"/>
        <end position="89"/>
    </location>
</feature>
<dbReference type="Gene3D" id="3.30.710.10">
    <property type="entry name" value="Potassium Channel Kv1.1, Chain A"/>
    <property type="match status" value="1"/>
</dbReference>
<dbReference type="OrthoDB" id="9997739at2759"/>
<name>A0A6A7BMV8_9PLEO</name>